<evidence type="ECO:0000313" key="1">
    <source>
        <dbReference type="EMBL" id="CAF2866340.1"/>
    </source>
</evidence>
<dbReference type="Proteomes" id="UP000675881">
    <property type="component" value="Chromosome 2"/>
</dbReference>
<proteinExistence type="predicted"/>
<organism evidence="1 2">
    <name type="scientific">Lepeophtheirus salmonis</name>
    <name type="common">Salmon louse</name>
    <name type="synonym">Caligus salmonis</name>
    <dbReference type="NCBI Taxonomy" id="72036"/>
    <lineage>
        <taxon>Eukaryota</taxon>
        <taxon>Metazoa</taxon>
        <taxon>Ecdysozoa</taxon>
        <taxon>Arthropoda</taxon>
        <taxon>Crustacea</taxon>
        <taxon>Multicrustacea</taxon>
        <taxon>Hexanauplia</taxon>
        <taxon>Copepoda</taxon>
        <taxon>Siphonostomatoida</taxon>
        <taxon>Caligidae</taxon>
        <taxon>Lepeophtheirus</taxon>
    </lineage>
</organism>
<dbReference type="AlphaFoldDB" id="A0A7R8CSM6"/>
<name>A0A7R8CSM6_LEPSM</name>
<dbReference type="EMBL" id="HG994581">
    <property type="protein sequence ID" value="CAF2866340.1"/>
    <property type="molecule type" value="Genomic_DNA"/>
</dbReference>
<evidence type="ECO:0000313" key="2">
    <source>
        <dbReference type="Proteomes" id="UP000675881"/>
    </source>
</evidence>
<accession>A0A7R8CSM6</accession>
<dbReference type="OrthoDB" id="10628802at2759"/>
<reference evidence="1" key="1">
    <citation type="submission" date="2021-02" db="EMBL/GenBank/DDBJ databases">
        <authorList>
            <person name="Bekaert M."/>
        </authorList>
    </citation>
    <scope>NUCLEOTIDE SEQUENCE</scope>
    <source>
        <strain evidence="1">IoA-00</strain>
    </source>
</reference>
<sequence length="362" mass="40539">MVKECVKILPLKKIALGSSSSTGGEIQYSLGGDDSPEIESTPSESGGAVWVILFGLIMVISFIGNILFLSSLVFRKRQRANIPSSVPISSVYKLHGLFFILNLMSDALLLFEFTQLGVEHVFPYGVSSCLLYQNALKLVPIVQGSLVVLVAYLPIMNRSWRTIRGVFELGVVLLSIPTTFFSTLHTYSDGKKYCEVLLGSSSATSAYHLLYLAFFSYWLPLLLSLYPIVKLGRYADKNTEISVTLSTISSYFVLYFLHAVVVTTRYSLILLNVPLTDHQIWMMKVAQSLTWLIAYFWHFVRPSLIIVLDLDVKDTLSSWFCRTSKNLHYGTVTQFEDDSVKVLSAMTAATKIHTVQENHTVI</sequence>
<dbReference type="SUPFAM" id="SSF81321">
    <property type="entry name" value="Family A G protein-coupled receptor-like"/>
    <property type="match status" value="1"/>
</dbReference>
<protein>
    <submittedName>
        <fullName evidence="1">(salmon louse) hypothetical protein</fullName>
    </submittedName>
</protein>
<gene>
    <name evidence="1" type="ORF">LSAA_6649</name>
</gene>
<keyword evidence="2" id="KW-1185">Reference proteome</keyword>